<dbReference type="PROSITE" id="PS01286">
    <property type="entry name" value="FA58C_2"/>
    <property type="match status" value="1"/>
</dbReference>
<comment type="catalytic activity">
    <reaction evidence="15 17">
        <text>L-tyrosyl-[protein] + ATP = O-phospho-L-tyrosyl-[protein] + ADP + H(+)</text>
        <dbReference type="Rhea" id="RHEA:10596"/>
        <dbReference type="Rhea" id="RHEA-COMP:10136"/>
        <dbReference type="Rhea" id="RHEA-COMP:20101"/>
        <dbReference type="ChEBI" id="CHEBI:15378"/>
        <dbReference type="ChEBI" id="CHEBI:30616"/>
        <dbReference type="ChEBI" id="CHEBI:46858"/>
        <dbReference type="ChEBI" id="CHEBI:61978"/>
        <dbReference type="ChEBI" id="CHEBI:456216"/>
        <dbReference type="EC" id="2.7.10.1"/>
    </reaction>
</comment>
<keyword evidence="12" id="KW-1015">Disulfide bond</keyword>
<dbReference type="PROSITE" id="PS50022">
    <property type="entry name" value="FA58C_3"/>
    <property type="match status" value="1"/>
</dbReference>
<dbReference type="Proteomes" id="UP001642540">
    <property type="component" value="Unassembled WGS sequence"/>
</dbReference>
<evidence type="ECO:0000256" key="12">
    <source>
        <dbReference type="ARBA" id="ARBA00023157"/>
    </source>
</evidence>
<dbReference type="Pfam" id="PF00754">
    <property type="entry name" value="F5_F8_type_C"/>
    <property type="match status" value="1"/>
</dbReference>
<dbReference type="Pfam" id="PF21114">
    <property type="entry name" value="DDR1-2_DS-like"/>
    <property type="match status" value="1"/>
</dbReference>
<dbReference type="Gene3D" id="3.30.200.20">
    <property type="entry name" value="Phosphorylase Kinase, domain 1"/>
    <property type="match status" value="1"/>
</dbReference>
<evidence type="ECO:0000256" key="16">
    <source>
        <dbReference type="PROSITE-ProRule" id="PRU10141"/>
    </source>
</evidence>
<keyword evidence="6 16" id="KW-0547">Nucleotide-binding</keyword>
<evidence type="ECO:0000313" key="22">
    <source>
        <dbReference type="Proteomes" id="UP001642540"/>
    </source>
</evidence>
<dbReference type="InterPro" id="IPR002011">
    <property type="entry name" value="Tyr_kinase_rcpt_2_CS"/>
</dbReference>
<evidence type="ECO:0000256" key="10">
    <source>
        <dbReference type="ARBA" id="ARBA00023136"/>
    </source>
</evidence>
<evidence type="ECO:0000256" key="1">
    <source>
        <dbReference type="ARBA" id="ARBA00004251"/>
    </source>
</evidence>
<dbReference type="EC" id="2.7.10.1" evidence="17"/>
<proteinExistence type="inferred from homology"/>
<gene>
    <name evidence="21" type="ORF">ODALV1_LOCUS9147</name>
</gene>
<keyword evidence="3" id="KW-0808">Transferase</keyword>
<dbReference type="CDD" id="cd00057">
    <property type="entry name" value="FA58C"/>
    <property type="match status" value="1"/>
</dbReference>
<keyword evidence="22" id="KW-1185">Reference proteome</keyword>
<evidence type="ECO:0000256" key="5">
    <source>
        <dbReference type="ARBA" id="ARBA00022729"/>
    </source>
</evidence>
<comment type="subcellular location">
    <subcellularLocation>
        <location evidence="1">Cell membrane</location>
        <topology evidence="1">Single-pass type I membrane protein</topology>
    </subcellularLocation>
</comment>
<organism evidence="21 22">
    <name type="scientific">Orchesella dallaii</name>
    <dbReference type="NCBI Taxonomy" id="48710"/>
    <lineage>
        <taxon>Eukaryota</taxon>
        <taxon>Metazoa</taxon>
        <taxon>Ecdysozoa</taxon>
        <taxon>Arthropoda</taxon>
        <taxon>Hexapoda</taxon>
        <taxon>Collembola</taxon>
        <taxon>Entomobryomorpha</taxon>
        <taxon>Entomobryoidea</taxon>
        <taxon>Orchesellidae</taxon>
        <taxon>Orchesellinae</taxon>
        <taxon>Orchesella</taxon>
    </lineage>
</organism>
<dbReference type="InterPro" id="IPR000421">
    <property type="entry name" value="FA58C"/>
</dbReference>
<dbReference type="EMBL" id="CAXLJM020000027">
    <property type="protein sequence ID" value="CAL8095666.1"/>
    <property type="molecule type" value="Genomic_DNA"/>
</dbReference>
<dbReference type="InterPro" id="IPR048525">
    <property type="entry name" value="DDR1-2_DS-like"/>
</dbReference>
<feature type="domain" description="Protein kinase" evidence="19">
    <location>
        <begin position="649"/>
        <end position="923"/>
    </location>
</feature>
<dbReference type="PANTHER" id="PTHR24416:SF579">
    <property type="entry name" value="DISCOIDIN DOMAIN-CONTAINING RECEPTOR 2-LIKE PROTEIN"/>
    <property type="match status" value="1"/>
</dbReference>
<keyword evidence="14" id="KW-0325">Glycoprotein</keyword>
<comment type="caution">
    <text evidence="21">The sequence shown here is derived from an EMBL/GenBank/DDBJ whole genome shotgun (WGS) entry which is preliminary data.</text>
</comment>
<evidence type="ECO:0000256" key="15">
    <source>
        <dbReference type="ARBA" id="ARBA00051243"/>
    </source>
</evidence>
<dbReference type="PRINTS" id="PR00109">
    <property type="entry name" value="TYRKINASE"/>
</dbReference>
<keyword evidence="9 18" id="KW-1133">Transmembrane helix</keyword>
<dbReference type="SMART" id="SM00219">
    <property type="entry name" value="TyrKc"/>
    <property type="match status" value="1"/>
</dbReference>
<accession>A0ABP1QAB9</accession>
<dbReference type="SUPFAM" id="SSF49785">
    <property type="entry name" value="Galactose-binding domain-like"/>
    <property type="match status" value="1"/>
</dbReference>
<keyword evidence="4 17" id="KW-0812">Transmembrane</keyword>
<evidence type="ECO:0000256" key="17">
    <source>
        <dbReference type="RuleBase" id="RU000312"/>
    </source>
</evidence>
<feature type="transmembrane region" description="Helical" evidence="18">
    <location>
        <begin position="444"/>
        <end position="471"/>
    </location>
</feature>
<keyword evidence="2" id="KW-1003">Cell membrane</keyword>
<evidence type="ECO:0000256" key="11">
    <source>
        <dbReference type="ARBA" id="ARBA00023137"/>
    </source>
</evidence>
<dbReference type="InterPro" id="IPR020635">
    <property type="entry name" value="Tyr_kinase_cat_dom"/>
</dbReference>
<reference evidence="21 22" key="1">
    <citation type="submission" date="2024-08" db="EMBL/GenBank/DDBJ databases">
        <authorList>
            <person name="Cucini C."/>
            <person name="Frati F."/>
        </authorList>
    </citation>
    <scope>NUCLEOTIDE SEQUENCE [LARGE SCALE GENOMIC DNA]</scope>
</reference>
<keyword evidence="8 16" id="KW-0067">ATP-binding</keyword>
<protein>
    <recommendedName>
        <fullName evidence="17">Tyrosine-protein kinase receptor</fullName>
        <ecNumber evidence="17">2.7.10.1</ecNumber>
    </recommendedName>
</protein>
<dbReference type="SMART" id="SM00231">
    <property type="entry name" value="FA58C"/>
    <property type="match status" value="1"/>
</dbReference>
<keyword evidence="5" id="KW-0732">Signal</keyword>
<dbReference type="PROSITE" id="PS00109">
    <property type="entry name" value="PROTEIN_KINASE_TYR"/>
    <property type="match status" value="1"/>
</dbReference>
<feature type="binding site" evidence="16">
    <location>
        <position position="682"/>
    </location>
    <ligand>
        <name>ATP</name>
        <dbReference type="ChEBI" id="CHEBI:30616"/>
    </ligand>
</feature>
<evidence type="ECO:0000256" key="9">
    <source>
        <dbReference type="ARBA" id="ARBA00022989"/>
    </source>
</evidence>
<dbReference type="InterPro" id="IPR050122">
    <property type="entry name" value="RTK"/>
</dbReference>
<dbReference type="Gene3D" id="1.10.510.10">
    <property type="entry name" value="Transferase(Phosphotransferase) domain 1"/>
    <property type="match status" value="1"/>
</dbReference>
<dbReference type="InterPro" id="IPR001245">
    <property type="entry name" value="Ser-Thr/Tyr_kinase_cat_dom"/>
</dbReference>
<evidence type="ECO:0000256" key="14">
    <source>
        <dbReference type="ARBA" id="ARBA00023180"/>
    </source>
</evidence>
<evidence type="ECO:0000259" key="19">
    <source>
        <dbReference type="PROSITE" id="PS50011"/>
    </source>
</evidence>
<dbReference type="Pfam" id="PF07714">
    <property type="entry name" value="PK_Tyr_Ser-Thr"/>
    <property type="match status" value="1"/>
</dbReference>
<keyword evidence="13 17" id="KW-0675">Receptor</keyword>
<keyword evidence="11" id="KW-0829">Tyrosine-protein kinase</keyword>
<evidence type="ECO:0000256" key="4">
    <source>
        <dbReference type="ARBA" id="ARBA00022692"/>
    </source>
</evidence>
<dbReference type="PROSITE" id="PS00107">
    <property type="entry name" value="PROTEIN_KINASE_ATP"/>
    <property type="match status" value="1"/>
</dbReference>
<dbReference type="PROSITE" id="PS00239">
    <property type="entry name" value="RECEPTOR_TYR_KIN_II"/>
    <property type="match status" value="1"/>
</dbReference>
<feature type="domain" description="F5/8 type C" evidence="20">
    <location>
        <begin position="48"/>
        <end position="204"/>
    </location>
</feature>
<comment type="similarity">
    <text evidence="17">Belongs to the protein kinase superfamily. Tyr protein kinase family. Insulin receptor subfamily.</text>
</comment>
<evidence type="ECO:0000256" key="18">
    <source>
        <dbReference type="SAM" id="Phobius"/>
    </source>
</evidence>
<dbReference type="InterPro" id="IPR008979">
    <property type="entry name" value="Galactose-bd-like_sf"/>
</dbReference>
<sequence>MGVDDDRKCTHFCWRLSGTRGASFLVLMLVFDFCCLVSDVYSLDTNQCTGPLGMETGEIPDSDITASSSFEAGNVGPQNGRVRVERQGGAWCPKNPVTSEAEEWLQIDLHTPHVITATEVQGRFGNGHGVEYAESYLVSYWRPKINKWLRYRDREGNEILKGNINPYLPEKSTLDPPIIASKLRIMPHSNYKRTVCMRAEIYGCPLRGGLLSYSMPQGSVRGESWEFYDHTYDGIWDGHYLSSGLGALTDGRVGPPNLKDDFYRHDRGKGWVGFRNESRNGSDPLEIVFHFDSIREFNAMHIHVSNQFSEGVQVFAEAKVFFSVGGKVYPGEPITQTTVEDCIFEDPKNVTIKLHHRIGQYVKLQLYWASKWILISEIAFDSLLAMGNFTTEEVAVHPPNDTFKTKQNESEQQQVQVHQVHQIPEDISVGASSRVTEDWSVSSVAIVVTAVLSSFIAIVVVLVIIFAAMVVRHKLITLVKLPGSSESSLHYGGASVSVVNDGLGPSADFTTSSDDSPAKNLIKSTQISIAPAQDYHEPMASTQFSSFKGSSTSTNHSTFQHRRGSFNGHGQMTEFYSCSLVSNSTPSHNPDSCNEYEYVLPTEFGKLLPRQFSPNRSVPPESCQTLGRNRAIHLRFRELGLPEISRHRLNILRNLGEGTFGTVFVGELEKCGPADRRLVVVKRMLRNASEKDKLDFIEEIRLLSALKDPNVTQVLGVSSEEDPCSVILEFLELGDLCQFLRQKDTTHPSYSEKLSLGDLLFMAGQIASGMKYFESRNIVHRDLAARNCVVGRGLIVKISHFASDMDVYASDYYRLDGKTPFPVRWMAWESIFLGKYSTRSDVWSFGVTLWEMLCYCRHSPYHALTNQDVVANLQRLSIDEEMDFFEYLEKPPNCPRDIYQLLCDTWCRNDEERPTFWEIHCFLSRKNPTFCTELVNRTMPAYMDNHAQQYIV</sequence>
<evidence type="ECO:0000256" key="8">
    <source>
        <dbReference type="ARBA" id="ARBA00022840"/>
    </source>
</evidence>
<dbReference type="Gene3D" id="2.60.120.1190">
    <property type="match status" value="1"/>
</dbReference>
<dbReference type="Gene3D" id="2.60.120.260">
    <property type="entry name" value="Galactose-binding domain-like"/>
    <property type="match status" value="1"/>
</dbReference>
<keyword evidence="17" id="KW-0597">Phosphoprotein</keyword>
<evidence type="ECO:0000313" key="21">
    <source>
        <dbReference type="EMBL" id="CAL8095666.1"/>
    </source>
</evidence>
<evidence type="ECO:0000256" key="2">
    <source>
        <dbReference type="ARBA" id="ARBA00022475"/>
    </source>
</evidence>
<dbReference type="SUPFAM" id="SSF56112">
    <property type="entry name" value="Protein kinase-like (PK-like)"/>
    <property type="match status" value="1"/>
</dbReference>
<dbReference type="InterPro" id="IPR011009">
    <property type="entry name" value="Kinase-like_dom_sf"/>
</dbReference>
<keyword evidence="10 18" id="KW-0472">Membrane</keyword>
<dbReference type="InterPro" id="IPR017441">
    <property type="entry name" value="Protein_kinase_ATP_BS"/>
</dbReference>
<name>A0ABP1QAB9_9HEXA</name>
<keyword evidence="7" id="KW-0418">Kinase</keyword>
<evidence type="ECO:0000256" key="6">
    <source>
        <dbReference type="ARBA" id="ARBA00022741"/>
    </source>
</evidence>
<dbReference type="PROSITE" id="PS50011">
    <property type="entry name" value="PROTEIN_KINASE_DOM"/>
    <property type="match status" value="1"/>
</dbReference>
<dbReference type="InterPro" id="IPR008266">
    <property type="entry name" value="Tyr_kinase_AS"/>
</dbReference>
<dbReference type="PANTHER" id="PTHR24416">
    <property type="entry name" value="TYROSINE-PROTEIN KINASE RECEPTOR"/>
    <property type="match status" value="1"/>
</dbReference>
<evidence type="ECO:0000259" key="20">
    <source>
        <dbReference type="PROSITE" id="PS50022"/>
    </source>
</evidence>
<dbReference type="InterPro" id="IPR000719">
    <property type="entry name" value="Prot_kinase_dom"/>
</dbReference>
<evidence type="ECO:0000256" key="3">
    <source>
        <dbReference type="ARBA" id="ARBA00022679"/>
    </source>
</evidence>
<evidence type="ECO:0000256" key="13">
    <source>
        <dbReference type="ARBA" id="ARBA00023170"/>
    </source>
</evidence>
<evidence type="ECO:0000256" key="7">
    <source>
        <dbReference type="ARBA" id="ARBA00022777"/>
    </source>
</evidence>